<dbReference type="RefSeq" id="WP_143317519.1">
    <property type="nucleotide sequence ID" value="NZ_JACSRA010000007.1"/>
</dbReference>
<keyword evidence="1" id="KW-0472">Membrane</keyword>
<evidence type="ECO:0000313" key="3">
    <source>
        <dbReference type="Proteomes" id="UP000627781"/>
    </source>
</evidence>
<dbReference type="NCBIfam" id="TIGR02357">
    <property type="entry name" value="ECF_ThiT_YuaJ"/>
    <property type="match status" value="1"/>
</dbReference>
<sequence length="221" mass="24233">MNFLSDWSDRLRNYFTGFSDKSQTLINNPSLFIGLIGLAIIIVALIRFKKVKLDAKMISRIGIALALACVLQVFRIYHFPMGGSVTLGGMVPILLIAFIYGPEIGMLTGFLYGLLNLFLDPYFVHPVQILFDYPLPSLAIGLAGYLRDKPIPATIMAFVVKFVCHFISGVVFFSSDALSAGMHPWIYSAVVNGPMVAADAIICVIVIALLPLNIFLKEAKA</sequence>
<name>A0ABR8PRX8_9CLOT</name>
<accession>A0ABR8PRX8</accession>
<comment type="caution">
    <text evidence="2">The sequence shown here is derived from an EMBL/GenBank/DDBJ whole genome shotgun (WGS) entry which is preliminary data.</text>
</comment>
<feature type="transmembrane region" description="Helical" evidence="1">
    <location>
        <begin position="58"/>
        <end position="77"/>
    </location>
</feature>
<dbReference type="Gene3D" id="1.10.1760.20">
    <property type="match status" value="1"/>
</dbReference>
<feature type="transmembrane region" description="Helical" evidence="1">
    <location>
        <begin position="153"/>
        <end position="175"/>
    </location>
</feature>
<keyword evidence="1" id="KW-0812">Transmembrane</keyword>
<dbReference type="EMBL" id="JACSRA010000007">
    <property type="protein sequence ID" value="MBD7910934.1"/>
    <property type="molecule type" value="Genomic_DNA"/>
</dbReference>
<proteinExistence type="predicted"/>
<dbReference type="InterPro" id="IPR012651">
    <property type="entry name" value="Thia_Transptr_ThiT"/>
</dbReference>
<evidence type="ECO:0000256" key="1">
    <source>
        <dbReference type="SAM" id="Phobius"/>
    </source>
</evidence>
<keyword evidence="1" id="KW-1133">Transmembrane helix</keyword>
<organism evidence="2 3">
    <name type="scientific">Clostridium cibarium</name>
    <dbReference type="NCBI Taxonomy" id="2762247"/>
    <lineage>
        <taxon>Bacteria</taxon>
        <taxon>Bacillati</taxon>
        <taxon>Bacillota</taxon>
        <taxon>Clostridia</taxon>
        <taxon>Eubacteriales</taxon>
        <taxon>Clostridiaceae</taxon>
        <taxon>Clostridium</taxon>
    </lineage>
</organism>
<feature type="transmembrane region" description="Helical" evidence="1">
    <location>
        <begin position="195"/>
        <end position="216"/>
    </location>
</feature>
<dbReference type="Proteomes" id="UP000627781">
    <property type="component" value="Unassembled WGS sequence"/>
</dbReference>
<gene>
    <name evidence="2" type="primary">thiT</name>
    <name evidence="2" type="ORF">H9661_06145</name>
</gene>
<evidence type="ECO:0000313" key="2">
    <source>
        <dbReference type="EMBL" id="MBD7910934.1"/>
    </source>
</evidence>
<protein>
    <submittedName>
        <fullName evidence="2">Energy-coupled thiamine transporter ThiT</fullName>
    </submittedName>
</protein>
<keyword evidence="3" id="KW-1185">Reference proteome</keyword>
<reference evidence="2 3" key="1">
    <citation type="submission" date="2020-08" db="EMBL/GenBank/DDBJ databases">
        <title>A Genomic Blueprint of the Chicken Gut Microbiome.</title>
        <authorList>
            <person name="Gilroy R."/>
            <person name="Ravi A."/>
            <person name="Getino M."/>
            <person name="Pursley I."/>
            <person name="Horton D.L."/>
            <person name="Alikhan N.-F."/>
            <person name="Baker D."/>
            <person name="Gharbi K."/>
            <person name="Hall N."/>
            <person name="Watson M."/>
            <person name="Adriaenssens E.M."/>
            <person name="Foster-Nyarko E."/>
            <person name="Jarju S."/>
            <person name="Secka A."/>
            <person name="Antonio M."/>
            <person name="Oren A."/>
            <person name="Chaudhuri R."/>
            <person name="La Ragione R.M."/>
            <person name="Hildebrand F."/>
            <person name="Pallen M.J."/>
        </authorList>
    </citation>
    <scope>NUCLEOTIDE SEQUENCE [LARGE SCALE GENOMIC DNA]</scope>
    <source>
        <strain evidence="2 3">Sa3CVN1</strain>
    </source>
</reference>
<dbReference type="Pfam" id="PF09515">
    <property type="entry name" value="Thia_YuaJ"/>
    <property type="match status" value="1"/>
</dbReference>
<feature type="transmembrane region" description="Helical" evidence="1">
    <location>
        <begin position="29"/>
        <end position="46"/>
    </location>
</feature>